<evidence type="ECO:0000256" key="2">
    <source>
        <dbReference type="ARBA" id="ARBA00022741"/>
    </source>
</evidence>
<accession>A0A7C4TEV2</accession>
<gene>
    <name evidence="7" type="primary">meaB</name>
    <name evidence="7" type="ORF">ENV60_09870</name>
</gene>
<keyword evidence="5" id="KW-0143">Chaperone</keyword>
<dbReference type="InterPro" id="IPR003593">
    <property type="entry name" value="AAA+_ATPase"/>
</dbReference>
<evidence type="ECO:0000256" key="5">
    <source>
        <dbReference type="ARBA" id="ARBA00023186"/>
    </source>
</evidence>
<dbReference type="PANTHER" id="PTHR43087:SF1">
    <property type="entry name" value="LAO_AO TRANSPORT SYSTEM ATPASE"/>
    <property type="match status" value="1"/>
</dbReference>
<name>A0A7C4TEV2_UNCW3</name>
<keyword evidence="2" id="KW-0547">Nucleotide-binding</keyword>
<reference evidence="7" key="1">
    <citation type="journal article" date="2020" name="mSystems">
        <title>Genome- and Community-Level Interaction Insights into Carbon Utilization and Element Cycling Functions of Hydrothermarchaeota in Hydrothermal Sediment.</title>
        <authorList>
            <person name="Zhou Z."/>
            <person name="Liu Y."/>
            <person name="Xu W."/>
            <person name="Pan J."/>
            <person name="Luo Z.H."/>
            <person name="Li M."/>
        </authorList>
    </citation>
    <scope>NUCLEOTIDE SEQUENCE [LARGE SCALE GENOMIC DNA]</scope>
    <source>
        <strain evidence="7">SpSt-774</strain>
    </source>
</reference>
<dbReference type="AlphaFoldDB" id="A0A7C4TEV2"/>
<evidence type="ECO:0000256" key="4">
    <source>
        <dbReference type="ARBA" id="ARBA00023134"/>
    </source>
</evidence>
<organism evidence="7">
    <name type="scientific">candidate division WOR-3 bacterium</name>
    <dbReference type="NCBI Taxonomy" id="2052148"/>
    <lineage>
        <taxon>Bacteria</taxon>
        <taxon>Bacteria division WOR-3</taxon>
    </lineage>
</organism>
<protein>
    <submittedName>
        <fullName evidence="7">Methylmalonyl Co-A mutase-associated GTPase MeaB</fullName>
    </submittedName>
</protein>
<evidence type="ECO:0000256" key="1">
    <source>
        <dbReference type="ARBA" id="ARBA00009625"/>
    </source>
</evidence>
<dbReference type="Pfam" id="PF03308">
    <property type="entry name" value="MeaB"/>
    <property type="match status" value="1"/>
</dbReference>
<dbReference type="SUPFAM" id="SSF52540">
    <property type="entry name" value="P-loop containing nucleoside triphosphate hydrolases"/>
    <property type="match status" value="1"/>
</dbReference>
<dbReference type="SMART" id="SM00382">
    <property type="entry name" value="AAA"/>
    <property type="match status" value="1"/>
</dbReference>
<evidence type="ECO:0000256" key="3">
    <source>
        <dbReference type="ARBA" id="ARBA00022801"/>
    </source>
</evidence>
<comment type="similarity">
    <text evidence="1">Belongs to the SIMIBI class G3E GTPase family. ArgK/MeaB subfamily.</text>
</comment>
<dbReference type="InterPro" id="IPR027417">
    <property type="entry name" value="P-loop_NTPase"/>
</dbReference>
<sequence length="311" mass="34229">MDLIKNLLKGDKISIAKIISQVENDTGIDILDKIFPYTGRAYQIGITGPPGAGKSTLVNAIAKGLLRDNYKIGIIAVDPTSPFSGGALLGDRIRMGDLALQKNVFIRSMATRGSLGGLSKKTKDVALVLDAAGMDYILIETVGVGQIELDIAQVCDTKVVVLVPESGDSIQAMKAGLLEIADIVVVNKADREGSDALLMELKFAFDLRLKTTWSVPILKTIATDESGVEDLIKEIKAHQNFLKSSGEYKKIQRMRILNQINELIEAEIKKHLHESVIDKERLDKFVKEIEKRKTSPYKIAKKIVKNLINYK</sequence>
<dbReference type="Gene3D" id="3.40.50.300">
    <property type="entry name" value="P-loop containing nucleotide triphosphate hydrolases"/>
    <property type="match status" value="1"/>
</dbReference>
<feature type="domain" description="AAA+ ATPase" evidence="6">
    <location>
        <begin position="40"/>
        <end position="211"/>
    </location>
</feature>
<dbReference type="EMBL" id="DTGZ01000186">
    <property type="protein sequence ID" value="HGV98582.1"/>
    <property type="molecule type" value="Genomic_DNA"/>
</dbReference>
<dbReference type="NCBIfam" id="TIGR00750">
    <property type="entry name" value="lao"/>
    <property type="match status" value="1"/>
</dbReference>
<dbReference type="InterPro" id="IPR052040">
    <property type="entry name" value="GTPase/Isobutyryl-CoA_mutase"/>
</dbReference>
<comment type="caution">
    <text evidence="7">The sequence shown here is derived from an EMBL/GenBank/DDBJ whole genome shotgun (WGS) entry which is preliminary data.</text>
</comment>
<keyword evidence="3" id="KW-0378">Hydrolase</keyword>
<evidence type="ECO:0000259" key="6">
    <source>
        <dbReference type="SMART" id="SM00382"/>
    </source>
</evidence>
<dbReference type="CDD" id="cd03114">
    <property type="entry name" value="MMAA-like"/>
    <property type="match status" value="1"/>
</dbReference>
<dbReference type="GO" id="GO:0005525">
    <property type="term" value="F:GTP binding"/>
    <property type="evidence" value="ECO:0007669"/>
    <property type="project" value="UniProtKB-KW"/>
</dbReference>
<dbReference type="GO" id="GO:0003924">
    <property type="term" value="F:GTPase activity"/>
    <property type="evidence" value="ECO:0007669"/>
    <property type="project" value="InterPro"/>
</dbReference>
<proteinExistence type="inferred from homology"/>
<dbReference type="PANTHER" id="PTHR43087">
    <property type="entry name" value="LYSINE/ARGININE/ORNITHINE TRANSPORT SYSTEM KINASE"/>
    <property type="match status" value="1"/>
</dbReference>
<evidence type="ECO:0000313" key="7">
    <source>
        <dbReference type="EMBL" id="HGV98582.1"/>
    </source>
</evidence>
<dbReference type="InterPro" id="IPR005129">
    <property type="entry name" value="GTPase_ArgK"/>
</dbReference>
<keyword evidence="4" id="KW-0342">GTP-binding</keyword>